<evidence type="ECO:0000256" key="2">
    <source>
        <dbReference type="ARBA" id="ARBA00022741"/>
    </source>
</evidence>
<dbReference type="Proteomes" id="UP001597297">
    <property type="component" value="Unassembled WGS sequence"/>
</dbReference>
<evidence type="ECO:0000313" key="5">
    <source>
        <dbReference type="EMBL" id="MFD2276423.1"/>
    </source>
</evidence>
<evidence type="ECO:0000256" key="1">
    <source>
        <dbReference type="ARBA" id="ARBA00005417"/>
    </source>
</evidence>
<keyword evidence="6" id="KW-1185">Reference proteome</keyword>
<dbReference type="InterPro" id="IPR015854">
    <property type="entry name" value="ABC_transpr_LolD-like"/>
</dbReference>
<dbReference type="SUPFAM" id="SSF52540">
    <property type="entry name" value="P-loop containing nucleoside triphosphate hydrolases"/>
    <property type="match status" value="1"/>
</dbReference>
<evidence type="ECO:0000259" key="4">
    <source>
        <dbReference type="PROSITE" id="PS50893"/>
    </source>
</evidence>
<evidence type="ECO:0000313" key="6">
    <source>
        <dbReference type="Proteomes" id="UP001597297"/>
    </source>
</evidence>
<feature type="domain" description="ABC transporter" evidence="4">
    <location>
        <begin position="3"/>
        <end position="221"/>
    </location>
</feature>
<dbReference type="SMART" id="SM00382">
    <property type="entry name" value="AAA"/>
    <property type="match status" value="1"/>
</dbReference>
<sequence>MAITIKDLSYGYPSAQSLIFENFNTEFAPGITLLKGYSGCGKSTLLRIIASLIRPQKGQIITHSKYKYGSSQYLRKDIGFVFQQLNLLPLANLKRNVELAASLAGKNKNAANDWLKLFGLDQLTDRKPASLSGGQQQRAAIARCLAKQPSIVLLDEPTSGLDDLNTSVIKQVLHEKLPAHCICVIATHDSRIDPIANEIHDFNTYLPMEEHLQEMARKPNFTPE</sequence>
<comment type="similarity">
    <text evidence="1">Belongs to the ABC transporter superfamily.</text>
</comment>
<dbReference type="RefSeq" id="WP_377094124.1">
    <property type="nucleotide sequence ID" value="NZ_JBHSJM010000001.1"/>
</dbReference>
<name>A0ABW5E586_9BACT</name>
<dbReference type="PROSITE" id="PS00211">
    <property type="entry name" value="ABC_TRANSPORTER_1"/>
    <property type="match status" value="1"/>
</dbReference>
<proteinExistence type="inferred from homology"/>
<dbReference type="GO" id="GO:0005524">
    <property type="term" value="F:ATP binding"/>
    <property type="evidence" value="ECO:0007669"/>
    <property type="project" value="UniProtKB-KW"/>
</dbReference>
<dbReference type="InterPro" id="IPR017871">
    <property type="entry name" value="ABC_transporter-like_CS"/>
</dbReference>
<comment type="caution">
    <text evidence="5">The sequence shown here is derived from an EMBL/GenBank/DDBJ whole genome shotgun (WGS) entry which is preliminary data.</text>
</comment>
<accession>A0ABW5E586</accession>
<protein>
    <submittedName>
        <fullName evidence="5">ATP-binding cassette domain-containing protein</fullName>
    </submittedName>
</protein>
<organism evidence="5 6">
    <name type="scientific">Rubritalea spongiae</name>
    <dbReference type="NCBI Taxonomy" id="430797"/>
    <lineage>
        <taxon>Bacteria</taxon>
        <taxon>Pseudomonadati</taxon>
        <taxon>Verrucomicrobiota</taxon>
        <taxon>Verrucomicrobiia</taxon>
        <taxon>Verrucomicrobiales</taxon>
        <taxon>Rubritaleaceae</taxon>
        <taxon>Rubritalea</taxon>
    </lineage>
</organism>
<keyword evidence="3 5" id="KW-0067">ATP-binding</keyword>
<dbReference type="InterPro" id="IPR003439">
    <property type="entry name" value="ABC_transporter-like_ATP-bd"/>
</dbReference>
<reference evidence="6" key="1">
    <citation type="journal article" date="2019" name="Int. J. Syst. Evol. Microbiol.">
        <title>The Global Catalogue of Microorganisms (GCM) 10K type strain sequencing project: providing services to taxonomists for standard genome sequencing and annotation.</title>
        <authorList>
            <consortium name="The Broad Institute Genomics Platform"/>
            <consortium name="The Broad Institute Genome Sequencing Center for Infectious Disease"/>
            <person name="Wu L."/>
            <person name="Ma J."/>
        </authorList>
    </citation>
    <scope>NUCLEOTIDE SEQUENCE [LARGE SCALE GENOMIC DNA]</scope>
    <source>
        <strain evidence="6">JCM 16545</strain>
    </source>
</reference>
<dbReference type="PANTHER" id="PTHR24220:SF689">
    <property type="entry name" value="LIPOPROTEIN-RELEASING SYSTEM ATP-BINDING PROTEIN LOLD"/>
    <property type="match status" value="1"/>
</dbReference>
<dbReference type="Gene3D" id="3.40.50.300">
    <property type="entry name" value="P-loop containing nucleotide triphosphate hydrolases"/>
    <property type="match status" value="1"/>
</dbReference>
<dbReference type="InterPro" id="IPR003593">
    <property type="entry name" value="AAA+_ATPase"/>
</dbReference>
<gene>
    <name evidence="5" type="ORF">ACFSQZ_08075</name>
</gene>
<dbReference type="PROSITE" id="PS50893">
    <property type="entry name" value="ABC_TRANSPORTER_2"/>
    <property type="match status" value="1"/>
</dbReference>
<dbReference type="InterPro" id="IPR027417">
    <property type="entry name" value="P-loop_NTPase"/>
</dbReference>
<dbReference type="PANTHER" id="PTHR24220">
    <property type="entry name" value="IMPORT ATP-BINDING PROTEIN"/>
    <property type="match status" value="1"/>
</dbReference>
<keyword evidence="2" id="KW-0547">Nucleotide-binding</keyword>
<dbReference type="Pfam" id="PF00005">
    <property type="entry name" value="ABC_tran"/>
    <property type="match status" value="1"/>
</dbReference>
<dbReference type="EMBL" id="JBHUJC010000024">
    <property type="protein sequence ID" value="MFD2276423.1"/>
    <property type="molecule type" value="Genomic_DNA"/>
</dbReference>
<evidence type="ECO:0000256" key="3">
    <source>
        <dbReference type="ARBA" id="ARBA00022840"/>
    </source>
</evidence>